<reference evidence="2 3" key="1">
    <citation type="submission" date="2016-11" db="EMBL/GenBank/DDBJ databases">
        <title>Trade-off between light-utilization and light-protection in marine flavobacteria.</title>
        <authorList>
            <person name="Kumagai Y."/>
        </authorList>
    </citation>
    <scope>NUCLEOTIDE SEQUENCE [LARGE SCALE GENOMIC DNA]</scope>
    <source>
        <strain evidence="2 3">NBRC 107125</strain>
    </source>
</reference>
<proteinExistence type="predicted"/>
<dbReference type="AlphaFoldDB" id="A0A1X9N635"/>
<feature type="transmembrane region" description="Helical" evidence="1">
    <location>
        <begin position="6"/>
        <end position="28"/>
    </location>
</feature>
<evidence type="ECO:0000256" key="1">
    <source>
        <dbReference type="SAM" id="Phobius"/>
    </source>
</evidence>
<protein>
    <recommendedName>
        <fullName evidence="4">DUF3302 domain-containing protein</fullName>
    </recommendedName>
</protein>
<keyword evidence="1" id="KW-1133">Transmembrane helix</keyword>
<gene>
    <name evidence="2" type="ORF">BST96_03140</name>
</gene>
<dbReference type="Proteomes" id="UP000193450">
    <property type="component" value="Chromosome"/>
</dbReference>
<dbReference type="Pfam" id="PF11742">
    <property type="entry name" value="DUF3302"/>
    <property type="match status" value="1"/>
</dbReference>
<organism evidence="2 3">
    <name type="scientific">Oceanicoccus sagamiensis</name>
    <dbReference type="NCBI Taxonomy" id="716816"/>
    <lineage>
        <taxon>Bacteria</taxon>
        <taxon>Pseudomonadati</taxon>
        <taxon>Pseudomonadota</taxon>
        <taxon>Gammaproteobacteria</taxon>
        <taxon>Cellvibrionales</taxon>
        <taxon>Spongiibacteraceae</taxon>
        <taxon>Oceanicoccus</taxon>
    </lineage>
</organism>
<name>A0A1X9N635_9GAMM</name>
<accession>A0A1X9N635</accession>
<keyword evidence="1" id="KW-0472">Membrane</keyword>
<dbReference type="OrthoDB" id="5741122at2"/>
<evidence type="ECO:0000313" key="2">
    <source>
        <dbReference type="EMBL" id="ARN73186.1"/>
    </source>
</evidence>
<sequence>MLDIFAMIVLLILVAAGIALVVVIGNIPGNIARERGHPQVDAIATLAWIGLLTLGIGWFVALVWAKTKPLAQAEVQQ</sequence>
<keyword evidence="3" id="KW-1185">Reference proteome</keyword>
<evidence type="ECO:0008006" key="4">
    <source>
        <dbReference type="Google" id="ProtNLM"/>
    </source>
</evidence>
<dbReference type="EMBL" id="CP019343">
    <property type="protein sequence ID" value="ARN73186.1"/>
    <property type="molecule type" value="Genomic_DNA"/>
</dbReference>
<dbReference type="InterPro" id="IPR011223">
    <property type="entry name" value="UCP028770"/>
</dbReference>
<dbReference type="KEGG" id="osg:BST96_03140"/>
<evidence type="ECO:0000313" key="3">
    <source>
        <dbReference type="Proteomes" id="UP000193450"/>
    </source>
</evidence>
<dbReference type="STRING" id="716816.BST96_03140"/>
<feature type="transmembrane region" description="Helical" evidence="1">
    <location>
        <begin position="40"/>
        <end position="65"/>
    </location>
</feature>
<dbReference type="PIRSF" id="PIRSF028770">
    <property type="entry name" value="UCP028770"/>
    <property type="match status" value="1"/>
</dbReference>
<keyword evidence="1" id="KW-0812">Transmembrane</keyword>
<dbReference type="RefSeq" id="WP_085757291.1">
    <property type="nucleotide sequence ID" value="NZ_CP019343.1"/>
</dbReference>